<organism evidence="1 2">
    <name type="scientific">Paramuricea clavata</name>
    <name type="common">Red gorgonian</name>
    <name type="synonym">Violescent sea-whip</name>
    <dbReference type="NCBI Taxonomy" id="317549"/>
    <lineage>
        <taxon>Eukaryota</taxon>
        <taxon>Metazoa</taxon>
        <taxon>Cnidaria</taxon>
        <taxon>Anthozoa</taxon>
        <taxon>Octocorallia</taxon>
        <taxon>Malacalcyonacea</taxon>
        <taxon>Plexauridae</taxon>
        <taxon>Paramuricea</taxon>
    </lineage>
</organism>
<comment type="caution">
    <text evidence="1">The sequence shown here is derived from an EMBL/GenBank/DDBJ whole genome shotgun (WGS) entry which is preliminary data.</text>
</comment>
<accession>A0A6S7GMW5</accession>
<evidence type="ECO:0000313" key="1">
    <source>
        <dbReference type="EMBL" id="CAB3992953.1"/>
    </source>
</evidence>
<evidence type="ECO:0000313" key="2">
    <source>
        <dbReference type="Proteomes" id="UP001152795"/>
    </source>
</evidence>
<keyword evidence="2" id="KW-1185">Reference proteome</keyword>
<reference evidence="1" key="1">
    <citation type="submission" date="2020-04" db="EMBL/GenBank/DDBJ databases">
        <authorList>
            <person name="Alioto T."/>
            <person name="Alioto T."/>
            <person name="Gomez Garrido J."/>
        </authorList>
    </citation>
    <scope>NUCLEOTIDE SEQUENCE</scope>
    <source>
        <strain evidence="1">A484AB</strain>
    </source>
</reference>
<sequence>MSVPPDTKDTDTNVKVDRKLISNPVEIAEHFNRYFTSIFSCDPVESPTQLPSVSGQVLSEISLTSFEVASALRSLNVSKASGPDRITARLLIETSEQIAPSLTLLFNKSLEEGVFPDEWKLANIVPVYKKDNRQYVENYRPISLLIPSSQKF</sequence>
<gene>
    <name evidence="1" type="ORF">PACLA_8A059849</name>
</gene>
<dbReference type="OrthoDB" id="426210at2759"/>
<dbReference type="AlphaFoldDB" id="A0A6S7GMW5"/>
<dbReference type="Proteomes" id="UP001152795">
    <property type="component" value="Unassembled WGS sequence"/>
</dbReference>
<protein>
    <submittedName>
        <fullName evidence="1">Uncharacterized protein</fullName>
    </submittedName>
</protein>
<dbReference type="EMBL" id="CACRXK020002157">
    <property type="protein sequence ID" value="CAB3992953.1"/>
    <property type="molecule type" value="Genomic_DNA"/>
</dbReference>
<dbReference type="PANTHER" id="PTHR47510">
    <property type="entry name" value="REVERSE TRANSCRIPTASE DOMAIN-CONTAINING PROTEIN"/>
    <property type="match status" value="1"/>
</dbReference>
<dbReference type="PANTHER" id="PTHR47510:SF3">
    <property type="entry name" value="ENDO_EXONUCLEASE_PHOSPHATASE DOMAIN-CONTAINING PROTEIN"/>
    <property type="match status" value="1"/>
</dbReference>
<name>A0A6S7GMW5_PARCT</name>
<proteinExistence type="predicted"/>